<evidence type="ECO:0000259" key="10">
    <source>
        <dbReference type="PROSITE" id="PS50011"/>
    </source>
</evidence>
<organism evidence="11 12">
    <name type="scientific">Durusdinium trenchii</name>
    <dbReference type="NCBI Taxonomy" id="1381693"/>
    <lineage>
        <taxon>Eukaryota</taxon>
        <taxon>Sar</taxon>
        <taxon>Alveolata</taxon>
        <taxon>Dinophyceae</taxon>
        <taxon>Suessiales</taxon>
        <taxon>Symbiodiniaceae</taxon>
        <taxon>Durusdinium</taxon>
    </lineage>
</organism>
<dbReference type="SMART" id="SM00220">
    <property type="entry name" value="S_TKc"/>
    <property type="match status" value="1"/>
</dbReference>
<feature type="transmembrane region" description="Helical" evidence="9">
    <location>
        <begin position="122"/>
        <end position="139"/>
    </location>
</feature>
<gene>
    <name evidence="11" type="ORF">CCMP2556_LOCUS53219</name>
</gene>
<keyword evidence="7" id="KW-0924">Ammonia transport</keyword>
<dbReference type="InterPro" id="IPR024041">
    <property type="entry name" value="NH4_transpt_AmtB-like_dom"/>
</dbReference>
<accession>A0ABP0SS85</accession>
<evidence type="ECO:0000313" key="11">
    <source>
        <dbReference type="EMBL" id="CAK9115124.1"/>
    </source>
</evidence>
<name>A0ABP0SS85_9DINO</name>
<dbReference type="CDD" id="cd00060">
    <property type="entry name" value="FHA"/>
    <property type="match status" value="1"/>
</dbReference>
<feature type="domain" description="Protein kinase" evidence="10">
    <location>
        <begin position="1037"/>
        <end position="1380"/>
    </location>
</feature>
<dbReference type="SUPFAM" id="SSF49879">
    <property type="entry name" value="SMAD/FHA domain"/>
    <property type="match status" value="1"/>
</dbReference>
<proteinExistence type="inferred from homology"/>
<evidence type="ECO:0000256" key="4">
    <source>
        <dbReference type="ARBA" id="ARBA00022692"/>
    </source>
</evidence>
<feature type="compositionally biased region" description="Polar residues" evidence="8">
    <location>
        <begin position="674"/>
        <end position="697"/>
    </location>
</feature>
<sequence length="1769" mass="193277">MPGCSDNSTSCSSESDLELGKGLESLWLLLCTFLVVSMQLGFAMLEVGGVREAHRMTVLAKNVMDSVVTCLAFALAAEFLDMTLVQDKNGSKSYENLLSMWAFCATCTTICSGAMAERAHMVAYLAYAAVMGSVVYPPLAEGVWGRGGFFYNQLHDRFRTGISYHDCAGSGVVHLTGGCAAFTGCLLLGRRIMCRELEPDDDGHWMDPEAAKEEENPKGNWQRRFDDEARDKLEFQTCSYLQVMGMFTLWVGWYGFNAGSVLSLDPTGQLAGMVSWNTTVAGSAAGLGACLYLYGFHLNLDVGFLCNGVLSGLVAVTASCDVATSTAAIVIGLLSGLVVYPTCSGLMQWARIDDPVDAVAVHAGSGFFGVVATAFCTPHCDKLRAAGALYGPQAEFCSEAHSLVGQLEIQLWGAFLIIVWAFLMSFIFFLLCAVSERVKSLELKYIKEVEDILAHSVAEPSEAVESLLTMRLGSVGERSALVRQLLEQRAHGSLKDIKDFQAALADLRCGWRQSALEPETSCCMEALVRATFACWPLRKMSLLRLRIHPSAELSGLGALKAEGGKVYQALHRAAHQIAELRAEHRSVHSPLKRNVKELSLIVKSQDILLRALTRKRSPRRGTLQSVAEEDEREKHSPTKLPSVGTHQEGAGTALHSAFPASSSDPYPIHRVRSDSTLSDSSMGTMSPPMSVNSTTPRPSILGREVHRSREVNEVADQLSILLQTQQQLMTALTQGSPSIGNPQFAEPPMPQCEPPLLAQRNVLAAALEVLAARGVSGNPSAEATPRTLDMVSRGPSTLSLGSGGSADTLLEQAYRADIAIAMVLRKGGVMAQSICYTAGMRLAGAGAAFVRFALAQRGGPVHEVVIRAGEVAFLGRAPKACVVIQDSSVSSQHVELSFGLISAKKSPERAGEPCVLARDRSQNGTGLCKLGPDGLPDLANIWRLSSGPEHLEDGQVLVVPLRSKSRQVRQNEVLETSLFHFYLHTGVGTWPPKPIALVGRGNGKPEEAVLRAWVPDKLGDSDILPDCYDPASGIGRWNYQARLGEGGLGIVYRAYDCQGKLGHVAIKVLKHPQRAYWGKQHCFAMHRESQWSLQKLHNTADGRYCERSAKLFAKYLEDHTGLVQVSPGSFDERRKRFETPGLDWEKDGPKVVAAPYVVMELVEGEPLHVAMDREWRTPSKHAGKDPAPMTVQEKRQVLIQSARALEYLATFGLIHRDFRGCNMHLAERAVNDGECVLKVLDLGVMITGEDCHQSNTNDAVQAFRRRGETEEKRRRYDWLPWEVRISADGIGPPLNFLEPVHSFDMFSLGVLALHLTIGRTEARLRLSAMESAGAGKDLTAVEVVDTSMLGLDPMLHREMLGPAADRPAPSKVVRSIEAKLADPQRLPTVSKAVGAASRARVTSSQLYPEVTLSRTRSPTIWPAERTRDPAEMAQMKRLLPPEPLESAAGRLVPPAANGRPGSGQRDPPGASAKSVARVPRDWESQSSDDEKRHPQRGVGPGGLPERSRSRSALERQEQAELDVAAKRNQHFGPRSRSSRSRSRDGLNGRDKEEARSVPSDAEEVEVWRPAWRRSVSARKELPSRSLSPDGARSAEPGAALFRSLRACRNLSWNTRQIQLPTEKSCHWILRFPLDLEVWGSAGENKPEIGLMDVCRSGPPLPPGDVALEPPASVLGERKPKACASLGEWLEIGEMQHPEGSTARIGLQMLRSASLPPGYGFEFDRFLRRVVLRHAAGVVIHGQPMLLLDQKVELLYISVYKTRIILHYIQ</sequence>
<dbReference type="InterPro" id="IPR029020">
    <property type="entry name" value="Ammonium/urea_transptr"/>
</dbReference>
<feature type="region of interest" description="Disordered" evidence="8">
    <location>
        <begin position="674"/>
        <end position="699"/>
    </location>
</feature>
<dbReference type="Proteomes" id="UP001642484">
    <property type="component" value="Unassembled WGS sequence"/>
</dbReference>
<keyword evidence="6 9" id="KW-0472">Membrane</keyword>
<evidence type="ECO:0000256" key="7">
    <source>
        <dbReference type="ARBA" id="ARBA00023177"/>
    </source>
</evidence>
<protein>
    <recommendedName>
        <fullName evidence="10">Protein kinase domain-containing protein</fullName>
    </recommendedName>
</protein>
<dbReference type="Pfam" id="PF00909">
    <property type="entry name" value="Ammonium_transp"/>
    <property type="match status" value="2"/>
</dbReference>
<feature type="compositionally biased region" description="Basic and acidic residues" evidence="8">
    <location>
        <begin position="1541"/>
        <end position="1555"/>
    </location>
</feature>
<feature type="transmembrane region" description="Helical" evidence="9">
    <location>
        <begin position="26"/>
        <end position="47"/>
    </location>
</feature>
<dbReference type="PANTHER" id="PTHR11730:SF6">
    <property type="entry name" value="AMMONIUM TRANSPORTER"/>
    <property type="match status" value="1"/>
</dbReference>
<feature type="region of interest" description="Disordered" evidence="8">
    <location>
        <begin position="1442"/>
        <end position="1563"/>
    </location>
</feature>
<keyword evidence="4 9" id="KW-0812">Transmembrane</keyword>
<keyword evidence="12" id="KW-1185">Reference proteome</keyword>
<dbReference type="Gene3D" id="1.10.3430.10">
    <property type="entry name" value="Ammonium transporter AmtB like domains"/>
    <property type="match status" value="1"/>
</dbReference>
<keyword evidence="3" id="KW-0813">Transport</keyword>
<feature type="compositionally biased region" description="Basic and acidic residues" evidence="8">
    <location>
        <begin position="1505"/>
        <end position="1518"/>
    </location>
</feature>
<dbReference type="Gene3D" id="2.60.200.20">
    <property type="match status" value="1"/>
</dbReference>
<evidence type="ECO:0000256" key="3">
    <source>
        <dbReference type="ARBA" id="ARBA00022448"/>
    </source>
</evidence>
<feature type="transmembrane region" description="Helical" evidence="9">
    <location>
        <begin position="59"/>
        <end position="77"/>
    </location>
</feature>
<dbReference type="SUPFAM" id="SSF56112">
    <property type="entry name" value="Protein kinase-like (PK-like)"/>
    <property type="match status" value="1"/>
</dbReference>
<feature type="transmembrane region" description="Helical" evidence="9">
    <location>
        <begin position="302"/>
        <end position="319"/>
    </location>
</feature>
<feature type="transmembrane region" description="Helical" evidence="9">
    <location>
        <begin position="171"/>
        <end position="189"/>
    </location>
</feature>
<dbReference type="Gene3D" id="3.30.200.20">
    <property type="entry name" value="Phosphorylase Kinase, domain 1"/>
    <property type="match status" value="1"/>
</dbReference>
<dbReference type="Pfam" id="PF07714">
    <property type="entry name" value="PK_Tyr_Ser-Thr"/>
    <property type="match status" value="1"/>
</dbReference>
<dbReference type="InterPro" id="IPR008984">
    <property type="entry name" value="SMAD_FHA_dom_sf"/>
</dbReference>
<keyword evidence="5 9" id="KW-1133">Transmembrane helix</keyword>
<evidence type="ECO:0000313" key="12">
    <source>
        <dbReference type="Proteomes" id="UP001642484"/>
    </source>
</evidence>
<dbReference type="Gene3D" id="1.10.510.10">
    <property type="entry name" value="Transferase(Phosphotransferase) domain 1"/>
    <property type="match status" value="1"/>
</dbReference>
<evidence type="ECO:0000256" key="6">
    <source>
        <dbReference type="ARBA" id="ARBA00023136"/>
    </source>
</evidence>
<evidence type="ECO:0000256" key="5">
    <source>
        <dbReference type="ARBA" id="ARBA00022989"/>
    </source>
</evidence>
<dbReference type="InterPro" id="IPR001245">
    <property type="entry name" value="Ser-Thr/Tyr_kinase_cat_dom"/>
</dbReference>
<evidence type="ECO:0000256" key="1">
    <source>
        <dbReference type="ARBA" id="ARBA00004141"/>
    </source>
</evidence>
<reference evidence="11 12" key="1">
    <citation type="submission" date="2024-02" db="EMBL/GenBank/DDBJ databases">
        <authorList>
            <person name="Chen Y."/>
            <person name="Shah S."/>
            <person name="Dougan E. K."/>
            <person name="Thang M."/>
            <person name="Chan C."/>
        </authorList>
    </citation>
    <scope>NUCLEOTIDE SEQUENCE [LARGE SCALE GENOMIC DNA]</scope>
</reference>
<feature type="transmembrane region" description="Helical" evidence="9">
    <location>
        <begin position="411"/>
        <end position="431"/>
    </location>
</feature>
<feature type="transmembrane region" description="Helical" evidence="9">
    <location>
        <begin position="238"/>
        <end position="256"/>
    </location>
</feature>
<feature type="transmembrane region" description="Helical" evidence="9">
    <location>
        <begin position="276"/>
        <end position="295"/>
    </location>
</feature>
<comment type="caution">
    <text evidence="11">The sequence shown here is derived from an EMBL/GenBank/DDBJ whole genome shotgun (WGS) entry which is preliminary data.</text>
</comment>
<dbReference type="InterPro" id="IPR000719">
    <property type="entry name" value="Prot_kinase_dom"/>
</dbReference>
<dbReference type="EMBL" id="CAXAMN010028106">
    <property type="protein sequence ID" value="CAK9115124.1"/>
    <property type="molecule type" value="Genomic_DNA"/>
</dbReference>
<dbReference type="InterPro" id="IPR011009">
    <property type="entry name" value="Kinase-like_dom_sf"/>
</dbReference>
<dbReference type="PANTHER" id="PTHR11730">
    <property type="entry name" value="AMMONIUM TRANSPORTER"/>
    <property type="match status" value="1"/>
</dbReference>
<evidence type="ECO:0000256" key="2">
    <source>
        <dbReference type="ARBA" id="ARBA00005887"/>
    </source>
</evidence>
<feature type="transmembrane region" description="Helical" evidence="9">
    <location>
        <begin position="325"/>
        <end position="343"/>
    </location>
</feature>
<feature type="region of interest" description="Disordered" evidence="8">
    <location>
        <begin position="618"/>
        <end position="647"/>
    </location>
</feature>
<dbReference type="PROSITE" id="PS50011">
    <property type="entry name" value="PROTEIN_KINASE_DOM"/>
    <property type="match status" value="1"/>
</dbReference>
<comment type="subcellular location">
    <subcellularLocation>
        <location evidence="1">Membrane</location>
        <topology evidence="1">Multi-pass membrane protein</topology>
    </subcellularLocation>
</comment>
<feature type="transmembrane region" description="Helical" evidence="9">
    <location>
        <begin position="97"/>
        <end position="115"/>
    </location>
</feature>
<evidence type="ECO:0000256" key="8">
    <source>
        <dbReference type="SAM" id="MobiDB-lite"/>
    </source>
</evidence>
<dbReference type="SUPFAM" id="SSF111352">
    <property type="entry name" value="Ammonium transporter"/>
    <property type="match status" value="1"/>
</dbReference>
<evidence type="ECO:0000256" key="9">
    <source>
        <dbReference type="SAM" id="Phobius"/>
    </source>
</evidence>
<comment type="similarity">
    <text evidence="2">Belongs to the ammonia transporter channel (TC 1.A.11.2) family.</text>
</comment>
<feature type="compositionally biased region" description="Basic and acidic residues" evidence="8">
    <location>
        <begin position="1478"/>
        <end position="1492"/>
    </location>
</feature>